<organism evidence="4 5">
    <name type="scientific">Cirrhinus mrigala</name>
    <name type="common">Mrigala</name>
    <dbReference type="NCBI Taxonomy" id="683832"/>
    <lineage>
        <taxon>Eukaryota</taxon>
        <taxon>Metazoa</taxon>
        <taxon>Chordata</taxon>
        <taxon>Craniata</taxon>
        <taxon>Vertebrata</taxon>
        <taxon>Euteleostomi</taxon>
        <taxon>Actinopterygii</taxon>
        <taxon>Neopterygii</taxon>
        <taxon>Teleostei</taxon>
        <taxon>Ostariophysi</taxon>
        <taxon>Cypriniformes</taxon>
        <taxon>Cyprinidae</taxon>
        <taxon>Labeoninae</taxon>
        <taxon>Labeonini</taxon>
        <taxon>Cirrhinus</taxon>
    </lineage>
</organism>
<dbReference type="InterPro" id="IPR032567">
    <property type="entry name" value="RTL1-rel"/>
</dbReference>
<dbReference type="AlphaFoldDB" id="A0ABD0QYY5"/>
<feature type="compositionally biased region" description="Polar residues" evidence="2">
    <location>
        <begin position="58"/>
        <end position="74"/>
    </location>
</feature>
<feature type="non-terminal residue" evidence="4">
    <location>
        <position position="1"/>
    </location>
</feature>
<dbReference type="Gene3D" id="4.10.60.10">
    <property type="entry name" value="Zinc finger, CCHC-type"/>
    <property type="match status" value="1"/>
</dbReference>
<dbReference type="PANTHER" id="PTHR15503:SF22">
    <property type="entry name" value="TRANSPOSON TY3-I GAG POLYPROTEIN"/>
    <property type="match status" value="1"/>
</dbReference>
<dbReference type="PROSITE" id="PS50158">
    <property type="entry name" value="ZF_CCHC"/>
    <property type="match status" value="1"/>
</dbReference>
<accession>A0ABD0QYY5</accession>
<keyword evidence="5" id="KW-1185">Reference proteome</keyword>
<evidence type="ECO:0000256" key="1">
    <source>
        <dbReference type="PROSITE-ProRule" id="PRU00047"/>
    </source>
</evidence>
<feature type="region of interest" description="Disordered" evidence="2">
    <location>
        <begin position="55"/>
        <end position="74"/>
    </location>
</feature>
<dbReference type="EMBL" id="JAMKFB020000006">
    <property type="protein sequence ID" value="KAL0190923.1"/>
    <property type="molecule type" value="Genomic_DNA"/>
</dbReference>
<feature type="non-terminal residue" evidence="4">
    <location>
        <position position="240"/>
    </location>
</feature>
<name>A0ABD0QYY5_CIRMR</name>
<keyword evidence="1" id="KW-0863">Zinc-finger</keyword>
<protein>
    <recommendedName>
        <fullName evidence="3">CCHC-type domain-containing protein</fullName>
    </recommendedName>
</protein>
<evidence type="ECO:0000259" key="3">
    <source>
        <dbReference type="PROSITE" id="PS50158"/>
    </source>
</evidence>
<dbReference type="GO" id="GO:0008270">
    <property type="term" value="F:zinc ion binding"/>
    <property type="evidence" value="ECO:0007669"/>
    <property type="project" value="UniProtKB-KW"/>
</dbReference>
<dbReference type="SUPFAM" id="SSF57756">
    <property type="entry name" value="Retrovirus zinc finger-like domains"/>
    <property type="match status" value="1"/>
</dbReference>
<reference evidence="4 5" key="1">
    <citation type="submission" date="2024-05" db="EMBL/GenBank/DDBJ databases">
        <title>Genome sequencing and assembly of Indian major carp, Cirrhinus mrigala (Hamilton, 1822).</title>
        <authorList>
            <person name="Mohindra V."/>
            <person name="Chowdhury L.M."/>
            <person name="Lal K."/>
            <person name="Jena J.K."/>
        </authorList>
    </citation>
    <scope>NUCLEOTIDE SEQUENCE [LARGE SCALE GENOMIC DNA]</scope>
    <source>
        <strain evidence="4">CM1030</strain>
        <tissue evidence="4">Blood</tissue>
    </source>
</reference>
<comment type="caution">
    <text evidence="4">The sequence shown here is derived from an EMBL/GenBank/DDBJ whole genome shotgun (WGS) entry which is preliminary data.</text>
</comment>
<sequence length="240" mass="27050">GWNDNALKAIFYNSLNAELQTELACHREDSSFSELVPIAIRIDNLMRQTPKRKINKFSPRNSSVTASSATHSDNEPMQLNVSRITEEERAKRRENHLCFYCGETGHRSLGCPHKTKTYSRVNIQHFSLLSNKALTLPVSLKTDTPSLELTAMIDSGAALNLIISKYNIPTQPCIPPIQIKAINDTLIDQGITHQTRTIKLKWVCYIKSPSRCTLLIHPSMKLYWDFPGSPSTTQPFPGIE</sequence>
<dbReference type="InterPro" id="IPR001878">
    <property type="entry name" value="Znf_CCHC"/>
</dbReference>
<gene>
    <name evidence="4" type="ORF">M9458_013621</name>
</gene>
<dbReference type="InterPro" id="IPR036875">
    <property type="entry name" value="Znf_CCHC_sf"/>
</dbReference>
<evidence type="ECO:0000256" key="2">
    <source>
        <dbReference type="SAM" id="MobiDB-lite"/>
    </source>
</evidence>
<dbReference type="PANTHER" id="PTHR15503">
    <property type="entry name" value="LDOC1 RELATED"/>
    <property type="match status" value="1"/>
</dbReference>
<feature type="domain" description="CCHC-type" evidence="3">
    <location>
        <begin position="98"/>
        <end position="112"/>
    </location>
</feature>
<evidence type="ECO:0000313" key="4">
    <source>
        <dbReference type="EMBL" id="KAL0190923.1"/>
    </source>
</evidence>
<proteinExistence type="predicted"/>
<keyword evidence="1" id="KW-0862">Zinc</keyword>
<keyword evidence="1" id="KW-0479">Metal-binding</keyword>
<dbReference type="Proteomes" id="UP001529510">
    <property type="component" value="Unassembled WGS sequence"/>
</dbReference>
<evidence type="ECO:0000313" key="5">
    <source>
        <dbReference type="Proteomes" id="UP001529510"/>
    </source>
</evidence>